<evidence type="ECO:0000256" key="2">
    <source>
        <dbReference type="SAM" id="SignalP"/>
    </source>
</evidence>
<feature type="signal peptide" evidence="2">
    <location>
        <begin position="1"/>
        <end position="28"/>
    </location>
</feature>
<gene>
    <name evidence="4" type="ORF">NKR19_g2248</name>
</gene>
<feature type="compositionally biased region" description="Low complexity" evidence="1">
    <location>
        <begin position="375"/>
        <end position="401"/>
    </location>
</feature>
<keyword evidence="2" id="KW-0732">Signal</keyword>
<protein>
    <recommendedName>
        <fullName evidence="3">DUF7492 domain-containing protein</fullName>
    </recommendedName>
</protein>
<dbReference type="InterPro" id="IPR055915">
    <property type="entry name" value="DUF7492"/>
</dbReference>
<dbReference type="AlphaFoldDB" id="A0AA38W014"/>
<feature type="domain" description="DUF7492" evidence="3">
    <location>
        <begin position="26"/>
        <end position="290"/>
    </location>
</feature>
<feature type="region of interest" description="Disordered" evidence="1">
    <location>
        <begin position="452"/>
        <end position="527"/>
    </location>
</feature>
<reference evidence="4" key="1">
    <citation type="submission" date="2022-07" db="EMBL/GenBank/DDBJ databases">
        <title>Fungi with potential for degradation of polypropylene.</title>
        <authorList>
            <person name="Gostincar C."/>
        </authorList>
    </citation>
    <scope>NUCLEOTIDE SEQUENCE</scope>
    <source>
        <strain evidence="4">EXF-13287</strain>
    </source>
</reference>
<proteinExistence type="predicted"/>
<dbReference type="Proteomes" id="UP001174691">
    <property type="component" value="Unassembled WGS sequence"/>
</dbReference>
<evidence type="ECO:0000259" key="3">
    <source>
        <dbReference type="Pfam" id="PF24320"/>
    </source>
</evidence>
<organism evidence="4 5">
    <name type="scientific">Coniochaeta hoffmannii</name>
    <dbReference type="NCBI Taxonomy" id="91930"/>
    <lineage>
        <taxon>Eukaryota</taxon>
        <taxon>Fungi</taxon>
        <taxon>Dikarya</taxon>
        <taxon>Ascomycota</taxon>
        <taxon>Pezizomycotina</taxon>
        <taxon>Sordariomycetes</taxon>
        <taxon>Sordariomycetidae</taxon>
        <taxon>Coniochaetales</taxon>
        <taxon>Coniochaetaceae</taxon>
        <taxon>Coniochaeta</taxon>
    </lineage>
</organism>
<dbReference type="EMBL" id="JANBVN010000022">
    <property type="protein sequence ID" value="KAJ9161464.1"/>
    <property type="molecule type" value="Genomic_DNA"/>
</dbReference>
<accession>A0AA38W014</accession>
<feature type="compositionally biased region" description="Low complexity" evidence="1">
    <location>
        <begin position="351"/>
        <end position="368"/>
    </location>
</feature>
<evidence type="ECO:0000313" key="4">
    <source>
        <dbReference type="EMBL" id="KAJ9161464.1"/>
    </source>
</evidence>
<dbReference type="Pfam" id="PF24320">
    <property type="entry name" value="DUF7492"/>
    <property type="match status" value="1"/>
</dbReference>
<evidence type="ECO:0000256" key="1">
    <source>
        <dbReference type="SAM" id="MobiDB-lite"/>
    </source>
</evidence>
<name>A0AA38W014_9PEZI</name>
<feature type="compositionally biased region" description="Low complexity" evidence="1">
    <location>
        <begin position="452"/>
        <end position="496"/>
    </location>
</feature>
<keyword evidence="5" id="KW-1185">Reference proteome</keyword>
<feature type="chain" id="PRO_5041458947" description="DUF7492 domain-containing protein" evidence="2">
    <location>
        <begin position="29"/>
        <end position="527"/>
    </location>
</feature>
<feature type="region of interest" description="Disordered" evidence="1">
    <location>
        <begin position="342"/>
        <end position="401"/>
    </location>
</feature>
<evidence type="ECO:0000313" key="5">
    <source>
        <dbReference type="Proteomes" id="UP001174691"/>
    </source>
</evidence>
<comment type="caution">
    <text evidence="4">The sequence shown here is derived from an EMBL/GenBank/DDBJ whole genome shotgun (WGS) entry which is preliminary data.</text>
</comment>
<sequence>MAKTRPGWELRIFMAIFMILLFAFPVAAHTSVERLLRVASNGTTILPAGYPRGFWPRVAPGYYDNANVYLVPPNGNTSKEIRPDDKIAHKSQRTSNYTAGYPRLTAGPGDLIVLQYQENGHTTLPQNQPNKPLNRGTVYIYGTAEFNGEANLLDIHYQWNAKGTGGDGKGKLLATRNFDDGRCYETNDGPMAAQRRRDFNKTVEDPMGAALWCQNNLFLPTDLSVGQPYTLIWVWDWPFMDRPDVKVPPSSAPGAPPGQGGAKVHIPELYTTVMDIDIVDPCDDALGEVKAPTCNQKAVSQKAFHVTETDLNKATIQEQINNMFLVDVTAFIGVLLPNNTSHANPGSASLASSQTQSPGAPSPTSSTGKNGGRVTTTTITNGLATTTSTLPGTSPGRGGRVTTTTVYESITVTTVTVSPSSSTSANPAIVTVSAIEYKTVTTFATTVTQTVITPSPSSTSPSPNPSATTAASTSSSSAPSSTASRTSGTSGPPTVTRFLKSTRPTTGHTNNKGRRAVGQWGFGRRDG</sequence>